<dbReference type="InParanoid" id="A0A0G4FFC0"/>
<feature type="compositionally biased region" description="Basic and acidic residues" evidence="1">
    <location>
        <begin position="451"/>
        <end position="479"/>
    </location>
</feature>
<feature type="compositionally biased region" description="Basic and acidic residues" evidence="1">
    <location>
        <begin position="46"/>
        <end position="60"/>
    </location>
</feature>
<feature type="compositionally biased region" description="Pro residues" evidence="1">
    <location>
        <begin position="22"/>
        <end position="40"/>
    </location>
</feature>
<feature type="compositionally biased region" description="Basic and acidic residues" evidence="1">
    <location>
        <begin position="226"/>
        <end position="240"/>
    </location>
</feature>
<dbReference type="VEuPathDB" id="CryptoDB:Vbra_9106"/>
<evidence type="ECO:0000256" key="1">
    <source>
        <dbReference type="SAM" id="MobiDB-lite"/>
    </source>
</evidence>
<feature type="compositionally biased region" description="Basic and acidic residues" evidence="1">
    <location>
        <begin position="142"/>
        <end position="167"/>
    </location>
</feature>
<evidence type="ECO:0000313" key="3">
    <source>
        <dbReference type="Proteomes" id="UP000041254"/>
    </source>
</evidence>
<feature type="compositionally biased region" description="Low complexity" evidence="1">
    <location>
        <begin position="387"/>
        <end position="408"/>
    </location>
</feature>
<dbReference type="Proteomes" id="UP000041254">
    <property type="component" value="Unassembled WGS sequence"/>
</dbReference>
<feature type="compositionally biased region" description="Basic and acidic residues" evidence="1">
    <location>
        <begin position="302"/>
        <end position="317"/>
    </location>
</feature>
<feature type="region of interest" description="Disordered" evidence="1">
    <location>
        <begin position="1"/>
        <end position="518"/>
    </location>
</feature>
<name>A0A0G4FFC0_VITBC</name>
<reference evidence="2 3" key="1">
    <citation type="submission" date="2014-11" db="EMBL/GenBank/DDBJ databases">
        <authorList>
            <person name="Zhu J."/>
            <person name="Qi W."/>
            <person name="Song R."/>
        </authorList>
    </citation>
    <scope>NUCLEOTIDE SEQUENCE [LARGE SCALE GENOMIC DNA]</scope>
</reference>
<feature type="compositionally biased region" description="Basic and acidic residues" evidence="1">
    <location>
        <begin position="93"/>
        <end position="106"/>
    </location>
</feature>
<dbReference type="OMA" id="LGPQVIY"/>
<dbReference type="STRING" id="1169540.A0A0G4FFC0"/>
<feature type="compositionally biased region" description="Low complexity" evidence="1">
    <location>
        <begin position="282"/>
        <end position="296"/>
    </location>
</feature>
<sequence>MRRFDGRPPGRLRGSGRRPVSPRLPPSPDGRYSPSPPGPPRRTNSRQHDFMPLDDRRPPRDFTPPYRGSPSPSRPPPPSRRRSDVRGSGPEPSRWEMDRGPRDHSPHGPMRHSRPSSRSRSPSPPRKAARSERGRGLPSPRSQDRRPPSRPGEGRDRRMFDSRDRSSSRSRSVISRHRLSRSPIVDRRRRSREDMERSRRRALSPLRQEPLPPLHPRPNDRPLFNGRRDRSPPHALDRSRHPPPYPHPHPASLIADFPLKPRLVHPEPRHHQPDVLRVPAGPNTNPIPSPSSASNNGHGRPYSRDRSVRRGEREAEPQRTSPITPSMRAKDVDRELVLPEMPQEHPERQRDDGRGDKGGDVSRRNHEIKRKREESPRQAEEDAQWSGAAESVAAAAAAEAAGAALSKAKAGDGPAQAAGGFVVTRLPPKRRISIMLPLRQKEEPNQTADKQAGRERDDKAAEVHGREEEPASEPTKEASEPVVAQAETTHHHPLPQPPAVQHQEDIHEEPAKAPPLPAGDVDGAGDAVDAYRPVNWTSCALTGHWALLEGGEKLRALLTGRLDDALDDRQKEQLAMAANRRALWVQLVCRNWLVGQGDDAEASESNPPSSRPD</sequence>
<keyword evidence="3" id="KW-1185">Reference proteome</keyword>
<proteinExistence type="predicted"/>
<accession>A0A0G4FFC0</accession>
<gene>
    <name evidence="2" type="ORF">Vbra_9106</name>
</gene>
<protein>
    <submittedName>
        <fullName evidence="2">Uncharacterized protein</fullName>
    </submittedName>
</protein>
<evidence type="ECO:0000313" key="2">
    <source>
        <dbReference type="EMBL" id="CEM11777.1"/>
    </source>
</evidence>
<feature type="compositionally biased region" description="Low complexity" evidence="1">
    <location>
        <begin position="9"/>
        <end position="21"/>
    </location>
</feature>
<feature type="compositionally biased region" description="Basic and acidic residues" evidence="1">
    <location>
        <begin position="328"/>
        <end position="380"/>
    </location>
</feature>
<feature type="compositionally biased region" description="Basic and acidic residues" evidence="1">
    <location>
        <begin position="502"/>
        <end position="511"/>
    </location>
</feature>
<organism evidence="2 3">
    <name type="scientific">Vitrella brassicaformis (strain CCMP3155)</name>
    <dbReference type="NCBI Taxonomy" id="1169540"/>
    <lineage>
        <taxon>Eukaryota</taxon>
        <taxon>Sar</taxon>
        <taxon>Alveolata</taxon>
        <taxon>Colpodellida</taxon>
        <taxon>Vitrellaceae</taxon>
        <taxon>Vitrella</taxon>
    </lineage>
</organism>
<feature type="compositionally biased region" description="Basic and acidic residues" evidence="1">
    <location>
        <begin position="264"/>
        <end position="274"/>
    </location>
</feature>
<dbReference type="AlphaFoldDB" id="A0A0G4FFC0"/>
<dbReference type="EMBL" id="CDMY01000425">
    <property type="protein sequence ID" value="CEM11777.1"/>
    <property type="molecule type" value="Genomic_DNA"/>
</dbReference>